<dbReference type="AlphaFoldDB" id="A0A5M6HRQ2"/>
<evidence type="ECO:0000259" key="1">
    <source>
        <dbReference type="Pfam" id="PF00535"/>
    </source>
</evidence>
<proteinExistence type="predicted"/>
<keyword evidence="3" id="KW-1185">Reference proteome</keyword>
<dbReference type="RefSeq" id="WP_150098393.1">
    <property type="nucleotide sequence ID" value="NZ_VWPL01000030.1"/>
</dbReference>
<reference evidence="2 3" key="1">
    <citation type="submission" date="2019-09" db="EMBL/GenBank/DDBJ databases">
        <title>Draft Whole-Genome sequence of Blastochloris sulfoviridis DSM 729.</title>
        <authorList>
            <person name="Meyer T.E."/>
            <person name="Kyndt J.A."/>
        </authorList>
    </citation>
    <scope>NUCLEOTIDE SEQUENCE [LARGE SCALE GENOMIC DNA]</scope>
    <source>
        <strain evidence="2 3">DSM 729</strain>
    </source>
</reference>
<dbReference type="Pfam" id="PF00535">
    <property type="entry name" value="Glycos_transf_2"/>
    <property type="match status" value="1"/>
</dbReference>
<accession>A0A5M6HRQ2</accession>
<evidence type="ECO:0000313" key="3">
    <source>
        <dbReference type="Proteomes" id="UP000323886"/>
    </source>
</evidence>
<dbReference type="PANTHER" id="PTHR43685">
    <property type="entry name" value="GLYCOSYLTRANSFERASE"/>
    <property type="match status" value="1"/>
</dbReference>
<organism evidence="2 3">
    <name type="scientific">Blastochloris sulfoviridis</name>
    <dbReference type="NCBI Taxonomy" id="50712"/>
    <lineage>
        <taxon>Bacteria</taxon>
        <taxon>Pseudomonadati</taxon>
        <taxon>Pseudomonadota</taxon>
        <taxon>Alphaproteobacteria</taxon>
        <taxon>Hyphomicrobiales</taxon>
        <taxon>Blastochloridaceae</taxon>
        <taxon>Blastochloris</taxon>
    </lineage>
</organism>
<gene>
    <name evidence="2" type="ORF">F1193_13815</name>
</gene>
<dbReference type="EMBL" id="VWPL01000030">
    <property type="protein sequence ID" value="KAA5598189.1"/>
    <property type="molecule type" value="Genomic_DNA"/>
</dbReference>
<dbReference type="InterPro" id="IPR050834">
    <property type="entry name" value="Glycosyltransf_2"/>
</dbReference>
<dbReference type="Gene3D" id="3.90.550.10">
    <property type="entry name" value="Spore Coat Polysaccharide Biosynthesis Protein SpsA, Chain A"/>
    <property type="match status" value="1"/>
</dbReference>
<dbReference type="InterPro" id="IPR029044">
    <property type="entry name" value="Nucleotide-diphossugar_trans"/>
</dbReference>
<keyword evidence="2" id="KW-0808">Transferase</keyword>
<sequence>MALRTGLIIATKGRPEVLGRLLAHLGAQSVPPARIVVSATGPEDIAARDAAATRTLAGTPVDIIFGAAGLTAQRNRALLAIRDDVDIVTFLDDDFIPSRFWIERLQQVMAARPDIVSASGLVLADGAGFGGIDWADGLALVEARDRAALPSSFAGSTVRSGIGPYGCNMVFRAAAIRNMLFDERLVLYGWLEDLDFSFRTAGAGWNSRVRWNSMIWTDYLWGVHLGTRTGRIPGVRFGYSQVANSWYLMRKGVLPPYYAARNILRCCIGNAVGHLRGGDPWRDRRGLLAGNLLAVKDVVLGRGRPERAAEL</sequence>
<dbReference type="InterPro" id="IPR001173">
    <property type="entry name" value="Glyco_trans_2-like"/>
</dbReference>
<dbReference type="OrthoDB" id="8404680at2"/>
<name>A0A5M6HRQ2_9HYPH</name>
<evidence type="ECO:0000313" key="2">
    <source>
        <dbReference type="EMBL" id="KAA5598189.1"/>
    </source>
</evidence>
<protein>
    <submittedName>
        <fullName evidence="2">Glycosyltransferase family 2 protein</fullName>
    </submittedName>
</protein>
<comment type="caution">
    <text evidence="2">The sequence shown here is derived from an EMBL/GenBank/DDBJ whole genome shotgun (WGS) entry which is preliminary data.</text>
</comment>
<feature type="domain" description="Glycosyltransferase 2-like" evidence="1">
    <location>
        <begin position="8"/>
        <end position="119"/>
    </location>
</feature>
<dbReference type="GO" id="GO:0016740">
    <property type="term" value="F:transferase activity"/>
    <property type="evidence" value="ECO:0007669"/>
    <property type="project" value="UniProtKB-KW"/>
</dbReference>
<dbReference type="CDD" id="cd00761">
    <property type="entry name" value="Glyco_tranf_GTA_type"/>
    <property type="match status" value="1"/>
</dbReference>
<dbReference type="SUPFAM" id="SSF53448">
    <property type="entry name" value="Nucleotide-diphospho-sugar transferases"/>
    <property type="match status" value="1"/>
</dbReference>
<dbReference type="Proteomes" id="UP000323886">
    <property type="component" value="Unassembled WGS sequence"/>
</dbReference>
<dbReference type="PANTHER" id="PTHR43685:SF2">
    <property type="entry name" value="GLYCOSYLTRANSFERASE 2-LIKE DOMAIN-CONTAINING PROTEIN"/>
    <property type="match status" value="1"/>
</dbReference>